<reference evidence="2" key="1">
    <citation type="submission" date="2017-11" db="EMBL/GenBank/DDBJ databases">
        <authorList>
            <person name="Kuznetsova I."/>
            <person name="Sazanova A."/>
            <person name="Chirak E."/>
            <person name="Safronova V."/>
            <person name="Willems A."/>
        </authorList>
    </citation>
    <scope>NUCLEOTIDE SEQUENCE [LARGE SCALE GENOMIC DNA]</scope>
    <source>
        <strain evidence="2">STM 196</strain>
    </source>
</reference>
<evidence type="ECO:0000313" key="2">
    <source>
        <dbReference type="Proteomes" id="UP000241444"/>
    </source>
</evidence>
<name>A0A2P7BGG8_9HYPH</name>
<dbReference type="EMBL" id="PGGO01000017">
    <property type="protein sequence ID" value="PSH65591.1"/>
    <property type="molecule type" value="Genomic_DNA"/>
</dbReference>
<keyword evidence="2" id="KW-1185">Reference proteome</keyword>
<gene>
    <name evidence="1" type="ORF">CU102_20340</name>
</gene>
<comment type="caution">
    <text evidence="1">The sequence shown here is derived from an EMBL/GenBank/DDBJ whole genome shotgun (WGS) entry which is preliminary data.</text>
</comment>
<accession>A0A2P7BGG8</accession>
<sequence length="94" mass="10468">MKTRAGHIVEEDGLAAAQRRFPASSLRIRQLLVSNETFRELCSDLAAAERTLATVEQLPAHIRNERRAEFTEMADSLAAEIKVALSHPQNPNTE</sequence>
<dbReference type="OrthoDB" id="8085777at2"/>
<proteinExistence type="predicted"/>
<dbReference type="Proteomes" id="UP000241444">
    <property type="component" value="Unassembled WGS sequence"/>
</dbReference>
<protein>
    <submittedName>
        <fullName evidence="1">Uncharacterized protein</fullName>
    </submittedName>
</protein>
<organism evidence="1 2">
    <name type="scientific">Phyllobacterium brassicacearum</name>
    <dbReference type="NCBI Taxonomy" id="314235"/>
    <lineage>
        <taxon>Bacteria</taxon>
        <taxon>Pseudomonadati</taxon>
        <taxon>Pseudomonadota</taxon>
        <taxon>Alphaproteobacteria</taxon>
        <taxon>Hyphomicrobiales</taxon>
        <taxon>Phyllobacteriaceae</taxon>
        <taxon>Phyllobacterium</taxon>
    </lineage>
</organism>
<evidence type="ECO:0000313" key="1">
    <source>
        <dbReference type="EMBL" id="PSH65591.1"/>
    </source>
</evidence>
<dbReference type="AlphaFoldDB" id="A0A2P7BGG8"/>